<reference evidence="1 2" key="1">
    <citation type="submission" date="2017-11" db="EMBL/GenBank/DDBJ databases">
        <title>The genome of Rhizophagus clarus HR1 reveals common genetic basis of auxotrophy among arbuscular mycorrhizal fungi.</title>
        <authorList>
            <person name="Kobayashi Y."/>
        </authorList>
    </citation>
    <scope>NUCLEOTIDE SEQUENCE [LARGE SCALE GENOMIC DNA]</scope>
    <source>
        <strain evidence="1 2">HR1</strain>
    </source>
</reference>
<dbReference type="Proteomes" id="UP000247702">
    <property type="component" value="Unassembled WGS sequence"/>
</dbReference>
<dbReference type="SMART" id="SM00671">
    <property type="entry name" value="SEL1"/>
    <property type="match status" value="7"/>
</dbReference>
<keyword evidence="2" id="KW-1185">Reference proteome</keyword>
<accession>A0A2Z6QE05</accession>
<gene>
    <name evidence="1" type="ORF">RclHR1_00150006</name>
</gene>
<evidence type="ECO:0000313" key="2">
    <source>
        <dbReference type="Proteomes" id="UP000247702"/>
    </source>
</evidence>
<proteinExistence type="predicted"/>
<dbReference type="InterPro" id="IPR006597">
    <property type="entry name" value="Sel1-like"/>
</dbReference>
<dbReference type="InterPro" id="IPR011990">
    <property type="entry name" value="TPR-like_helical_dom_sf"/>
</dbReference>
<dbReference type="PANTHER" id="PTHR43628">
    <property type="entry name" value="ACTIVATOR OF C KINASE PROTEIN 1-RELATED"/>
    <property type="match status" value="1"/>
</dbReference>
<name>A0A2Z6QE05_9GLOM</name>
<dbReference type="PANTHER" id="PTHR43628:SF1">
    <property type="entry name" value="CHITIN SYNTHASE REGULATORY FACTOR 2-RELATED"/>
    <property type="match status" value="1"/>
</dbReference>
<dbReference type="Gene3D" id="1.25.40.10">
    <property type="entry name" value="Tetratricopeptide repeat domain"/>
    <property type="match status" value="1"/>
</dbReference>
<dbReference type="InterPro" id="IPR052945">
    <property type="entry name" value="Mitotic_Regulator"/>
</dbReference>
<dbReference type="Pfam" id="PF08238">
    <property type="entry name" value="Sel1"/>
    <property type="match status" value="7"/>
</dbReference>
<dbReference type="AlphaFoldDB" id="A0A2Z6QE05"/>
<organism evidence="1 2">
    <name type="scientific">Rhizophagus clarus</name>
    <dbReference type="NCBI Taxonomy" id="94130"/>
    <lineage>
        <taxon>Eukaryota</taxon>
        <taxon>Fungi</taxon>
        <taxon>Fungi incertae sedis</taxon>
        <taxon>Mucoromycota</taxon>
        <taxon>Glomeromycotina</taxon>
        <taxon>Glomeromycetes</taxon>
        <taxon>Glomerales</taxon>
        <taxon>Glomeraceae</taxon>
        <taxon>Rhizophagus</taxon>
    </lineage>
</organism>
<dbReference type="STRING" id="94130.A0A2Z6QE05"/>
<comment type="caution">
    <text evidence="1">The sequence shown here is derived from an EMBL/GenBank/DDBJ whole genome shotgun (WGS) entry which is preliminary data.</text>
</comment>
<dbReference type="SUPFAM" id="SSF81901">
    <property type="entry name" value="HCP-like"/>
    <property type="match status" value="1"/>
</dbReference>
<dbReference type="EMBL" id="BEXD01000557">
    <property type="protein sequence ID" value="GBB88410.1"/>
    <property type="molecule type" value="Genomic_DNA"/>
</dbReference>
<sequence length="456" mass="53285">MTQEKPSLLLYIFNMTDNKDIINSYNNIESNDIVNNDFFTNPSLNVDNILSFNNFVTKFIIELMQELYVILLNIEFEDGDYTADKFNLYIDTFLLEYDLDPKNVLEIMTNNSQNIFCFSSLIGFFYQHGIGCEIDEIKASKIFSNIVKNNQQEILNQFSFDQKNEIINFYNEDIKELNKIISQYFYSLLLYKDVIYYRIDNYKLHIKNAERGDNVSQYYIGNCYCYGINTNKDFNVAIEWYSKSSEGGNIKAMCGLGCCYEYGYGVIKDNKKAFRLYLKSAEGGYRRALYELGNRYYFGKCIHKDENKAFEFYLKAAEKGHTSSQYLVSNYYYDGKYIPKNEEKGFYWNRKAAINGNADAQFKMAEYYINDSINKNDGKAFKWYMKLANENKLKAIYIVAKCYRDGIGTVKNLKEATTWIKKYQSSKSYGKPQITLKNFLDGSDINASSIASYTRM</sequence>
<protein>
    <submittedName>
        <fullName evidence="1">Uncharacterized protein</fullName>
    </submittedName>
</protein>
<evidence type="ECO:0000313" key="1">
    <source>
        <dbReference type="EMBL" id="GBB88410.1"/>
    </source>
</evidence>